<sequence length="55" mass="6079">MARVSTSPRRRGPRSPPRLSIRAGSATSMDCGKRSLPAVKNLNFQALLYCEKAKF</sequence>
<organism evidence="2 3">
    <name type="scientific">Setaria viridis</name>
    <name type="common">Green bristlegrass</name>
    <name type="synonym">Setaria italica subsp. viridis</name>
    <dbReference type="NCBI Taxonomy" id="4556"/>
    <lineage>
        <taxon>Eukaryota</taxon>
        <taxon>Viridiplantae</taxon>
        <taxon>Streptophyta</taxon>
        <taxon>Embryophyta</taxon>
        <taxon>Tracheophyta</taxon>
        <taxon>Spermatophyta</taxon>
        <taxon>Magnoliopsida</taxon>
        <taxon>Liliopsida</taxon>
        <taxon>Poales</taxon>
        <taxon>Poaceae</taxon>
        <taxon>PACMAD clade</taxon>
        <taxon>Panicoideae</taxon>
        <taxon>Panicodae</taxon>
        <taxon>Paniceae</taxon>
        <taxon>Cenchrinae</taxon>
        <taxon>Setaria</taxon>
    </lineage>
</organism>
<evidence type="ECO:0000313" key="2">
    <source>
        <dbReference type="EMBL" id="TKW30101.1"/>
    </source>
</evidence>
<dbReference type="AlphaFoldDB" id="A0A4U6VKA8"/>
<reference evidence="2" key="1">
    <citation type="submission" date="2019-03" db="EMBL/GenBank/DDBJ databases">
        <title>WGS assembly of Setaria viridis.</title>
        <authorList>
            <person name="Huang P."/>
            <person name="Jenkins J."/>
            <person name="Grimwood J."/>
            <person name="Barry K."/>
            <person name="Healey A."/>
            <person name="Mamidi S."/>
            <person name="Sreedasyam A."/>
            <person name="Shu S."/>
            <person name="Feldman M."/>
            <person name="Wu J."/>
            <person name="Yu Y."/>
            <person name="Chen C."/>
            <person name="Johnson J."/>
            <person name="Rokhsar D."/>
            <person name="Baxter I."/>
            <person name="Schmutz J."/>
            <person name="Brutnell T."/>
            <person name="Kellogg E."/>
        </authorList>
    </citation>
    <scope>NUCLEOTIDE SEQUENCE [LARGE SCALE GENOMIC DNA]</scope>
</reference>
<evidence type="ECO:0000256" key="1">
    <source>
        <dbReference type="SAM" id="MobiDB-lite"/>
    </source>
</evidence>
<feature type="region of interest" description="Disordered" evidence="1">
    <location>
        <begin position="1"/>
        <end position="26"/>
    </location>
</feature>
<accession>A0A4U6VKA8</accession>
<dbReference type="EMBL" id="CM016553">
    <property type="protein sequence ID" value="TKW30101.1"/>
    <property type="molecule type" value="Genomic_DNA"/>
</dbReference>
<dbReference type="Proteomes" id="UP000298652">
    <property type="component" value="Chromosome 2"/>
</dbReference>
<gene>
    <name evidence="2" type="ORF">SEVIR_2G012400v2</name>
</gene>
<protein>
    <submittedName>
        <fullName evidence="2">Uncharacterized protein</fullName>
    </submittedName>
</protein>
<name>A0A4U6VKA8_SETVI</name>
<dbReference type="Gramene" id="TKW30101">
    <property type="protein sequence ID" value="TKW30101"/>
    <property type="gene ID" value="SEVIR_2G012400v2"/>
</dbReference>
<proteinExistence type="predicted"/>
<evidence type="ECO:0000313" key="3">
    <source>
        <dbReference type="Proteomes" id="UP000298652"/>
    </source>
</evidence>
<keyword evidence="3" id="KW-1185">Reference proteome</keyword>